<evidence type="ECO:0008006" key="3">
    <source>
        <dbReference type="Google" id="ProtNLM"/>
    </source>
</evidence>
<sequence>MKIYTIQERGFLKNVDAEGFIIPRCIDPELSVFTDDEEALWALEWMKEQFKKRVQVSLDRDFIWVWRDICHLNHARNDGFPGFERYAFFTFEVPAKYYKQTILWSNFINWHIPLNRFWKEYEDEKERYEMIFDLPKKPKYGYVQGGYHKVA</sequence>
<dbReference type="EMBL" id="BJCC01000015">
    <property type="protein sequence ID" value="GCF94229.1"/>
    <property type="molecule type" value="Genomic_DNA"/>
</dbReference>
<protein>
    <recommendedName>
        <fullName evidence="3">DUF3841 domain-containing protein</fullName>
    </recommendedName>
</protein>
<keyword evidence="2" id="KW-1185">Reference proteome</keyword>
<dbReference type="Proteomes" id="UP000290567">
    <property type="component" value="Unassembled WGS sequence"/>
</dbReference>
<gene>
    <name evidence="1" type="ORF">NRIC_21200</name>
</gene>
<reference evidence="2" key="1">
    <citation type="submission" date="2019-02" db="EMBL/GenBank/DDBJ databases">
        <title>Draft genome sequence of Enterococcus sp. Gos25-1.</title>
        <authorList>
            <person name="Tanaka N."/>
            <person name="Shiwa Y."/>
            <person name="Fujita N."/>
        </authorList>
    </citation>
    <scope>NUCLEOTIDE SEQUENCE [LARGE SCALE GENOMIC DNA]</scope>
    <source>
        <strain evidence="2">Gos25-1</strain>
    </source>
</reference>
<accession>A0A4V0WPL0</accession>
<dbReference type="AlphaFoldDB" id="A0A4V0WPL0"/>
<comment type="caution">
    <text evidence="1">The sequence shown here is derived from an EMBL/GenBank/DDBJ whole genome shotgun (WGS) entry which is preliminary data.</text>
</comment>
<name>A0A4V0WPL0_9ENTE</name>
<evidence type="ECO:0000313" key="2">
    <source>
        <dbReference type="Proteomes" id="UP000290567"/>
    </source>
</evidence>
<dbReference type="RefSeq" id="WP_227873784.1">
    <property type="nucleotide sequence ID" value="NZ_BJCC01000015.1"/>
</dbReference>
<proteinExistence type="predicted"/>
<organism evidence="1 2">
    <name type="scientific">Enterococcus florum</name>
    <dbReference type="NCBI Taxonomy" id="2480627"/>
    <lineage>
        <taxon>Bacteria</taxon>
        <taxon>Bacillati</taxon>
        <taxon>Bacillota</taxon>
        <taxon>Bacilli</taxon>
        <taxon>Lactobacillales</taxon>
        <taxon>Enterococcaceae</taxon>
        <taxon>Enterococcus</taxon>
    </lineage>
</organism>
<evidence type="ECO:0000313" key="1">
    <source>
        <dbReference type="EMBL" id="GCF94229.1"/>
    </source>
</evidence>